<sequence length="164" mass="18634">MEYLFIGTSNSYLSHTVSISTLKMFFGALFIAGLIIKITPIGKYHSSEHQVANAYLKDPNLTLEEVKKQPRTHKDCGTNLVVSVVICFFILSMIFDDASWVFLVSWSIGFEVWKSEPKGIWNLVLMIGKVTQYMLFTSKPKEKHLIVAIEALTKLEEKELANEN</sequence>
<gene>
    <name evidence="2" type="ORF">RWD45_00440</name>
</gene>
<evidence type="ECO:0000256" key="1">
    <source>
        <dbReference type="SAM" id="Phobius"/>
    </source>
</evidence>
<dbReference type="Proteomes" id="UP001275315">
    <property type="component" value="Unassembled WGS sequence"/>
</dbReference>
<accession>A0ABU5CM10</accession>
<keyword evidence="1" id="KW-1133">Transmembrane helix</keyword>
<comment type="caution">
    <text evidence="2">The sequence shown here is derived from an EMBL/GenBank/DDBJ whole genome shotgun (WGS) entry which is preliminary data.</text>
</comment>
<organism evidence="2 3">
    <name type="scientific">Paracerasibacillus soli</name>
    <dbReference type="NCBI Taxonomy" id="480284"/>
    <lineage>
        <taxon>Bacteria</taxon>
        <taxon>Bacillati</taxon>
        <taxon>Bacillota</taxon>
        <taxon>Bacilli</taxon>
        <taxon>Bacillales</taxon>
        <taxon>Bacillaceae</taxon>
        <taxon>Paracerasibacillus</taxon>
    </lineage>
</organism>
<keyword evidence="1" id="KW-0812">Transmembrane</keyword>
<keyword evidence="3" id="KW-1185">Reference proteome</keyword>
<evidence type="ECO:0000313" key="3">
    <source>
        <dbReference type="Proteomes" id="UP001275315"/>
    </source>
</evidence>
<evidence type="ECO:0000313" key="2">
    <source>
        <dbReference type="EMBL" id="MDY0407385.1"/>
    </source>
</evidence>
<protein>
    <submittedName>
        <fullName evidence="2">DUF1385 domain-containing protein</fullName>
    </submittedName>
</protein>
<dbReference type="InterPro" id="IPR010787">
    <property type="entry name" value="DUF1385"/>
</dbReference>
<name>A0ABU5CM10_9BACI</name>
<dbReference type="RefSeq" id="WP_320378216.1">
    <property type="nucleotide sequence ID" value="NZ_JAWDIQ010000001.1"/>
</dbReference>
<dbReference type="EMBL" id="JAWDIQ010000001">
    <property type="protein sequence ID" value="MDY0407385.1"/>
    <property type="molecule type" value="Genomic_DNA"/>
</dbReference>
<dbReference type="PANTHER" id="PTHR42867:SF1">
    <property type="entry name" value="MEMBRANE PROTEIN-RELATED"/>
    <property type="match status" value="1"/>
</dbReference>
<feature type="transmembrane region" description="Helical" evidence="1">
    <location>
        <begin position="12"/>
        <end position="36"/>
    </location>
</feature>
<keyword evidence="1" id="KW-0472">Membrane</keyword>
<dbReference type="Pfam" id="PF07136">
    <property type="entry name" value="DUF1385"/>
    <property type="match status" value="1"/>
</dbReference>
<feature type="transmembrane region" description="Helical" evidence="1">
    <location>
        <begin position="76"/>
        <end position="95"/>
    </location>
</feature>
<dbReference type="PANTHER" id="PTHR42867">
    <property type="entry name" value="MEMBRANE PROTEIN-RELATED"/>
    <property type="match status" value="1"/>
</dbReference>
<proteinExistence type="predicted"/>
<reference evidence="2 3" key="1">
    <citation type="submission" date="2023-10" db="EMBL/GenBank/DDBJ databases">
        <title>Virgibacillus soli CC-YMP-6 genome.</title>
        <authorList>
            <person name="Miliotis G."/>
            <person name="Sengupta P."/>
            <person name="Hameed A."/>
            <person name="Chuvochina M."/>
            <person name="Mcdonagh F."/>
            <person name="Simpson A.C."/>
            <person name="Singh N.K."/>
            <person name="Rekha P.D."/>
            <person name="Raman K."/>
            <person name="Hugenholtz P."/>
            <person name="Venkateswaran K."/>
        </authorList>
    </citation>
    <scope>NUCLEOTIDE SEQUENCE [LARGE SCALE GENOMIC DNA]</scope>
    <source>
        <strain evidence="2 3">CC-YMP-6</strain>
    </source>
</reference>